<reference evidence="3 4" key="1">
    <citation type="submission" date="2020-06" db="EMBL/GenBank/DDBJ databases">
        <title>Methanolobus halotolerans sp. nov., isolated from a saline lake Tus in Siberia.</title>
        <authorList>
            <person name="Shen Y."/>
            <person name="Chen S.-C."/>
            <person name="Lai M.-C."/>
            <person name="Huang H.-H."/>
            <person name="Chiu H.-H."/>
            <person name="Tang S.-L."/>
            <person name="Rogozin D.Y."/>
            <person name="Degermendzhy A.G."/>
        </authorList>
    </citation>
    <scope>NUCLEOTIDE SEQUENCE [LARGE SCALE GENOMIC DNA]</scope>
    <source>
        <strain evidence="3 4">DSM 21339</strain>
    </source>
</reference>
<name>A0A7D5I5T1_9EURY</name>
<evidence type="ECO:0000256" key="1">
    <source>
        <dbReference type="SAM" id="MobiDB-lite"/>
    </source>
</evidence>
<evidence type="ECO:0000313" key="4">
    <source>
        <dbReference type="Proteomes" id="UP000509594"/>
    </source>
</evidence>
<keyword evidence="4" id="KW-1185">Reference proteome</keyword>
<dbReference type="AlphaFoldDB" id="A0A7D5I5T1"/>
<organism evidence="3 4">
    <name type="scientific">Methanolobus zinderi</name>
    <dbReference type="NCBI Taxonomy" id="536044"/>
    <lineage>
        <taxon>Archaea</taxon>
        <taxon>Methanobacteriati</taxon>
        <taxon>Methanobacteriota</taxon>
        <taxon>Stenosarchaea group</taxon>
        <taxon>Methanomicrobia</taxon>
        <taxon>Methanosarcinales</taxon>
        <taxon>Methanosarcinaceae</taxon>
        <taxon>Methanolobus</taxon>
    </lineage>
</organism>
<accession>A0A7D5I5T1</accession>
<dbReference type="GO" id="GO:0003676">
    <property type="term" value="F:nucleic acid binding"/>
    <property type="evidence" value="ECO:0007669"/>
    <property type="project" value="InterPro"/>
</dbReference>
<dbReference type="InterPro" id="IPR036397">
    <property type="entry name" value="RNaseH_sf"/>
</dbReference>
<evidence type="ECO:0000259" key="2">
    <source>
        <dbReference type="Pfam" id="PF13456"/>
    </source>
</evidence>
<dbReference type="RefSeq" id="WP_176965617.1">
    <property type="nucleotide sequence ID" value="NZ_CP058215.1"/>
</dbReference>
<proteinExistence type="predicted"/>
<dbReference type="Gene3D" id="3.30.420.10">
    <property type="entry name" value="Ribonuclease H-like superfamily/Ribonuclease H"/>
    <property type="match status" value="1"/>
</dbReference>
<feature type="region of interest" description="Disordered" evidence="1">
    <location>
        <begin position="269"/>
        <end position="306"/>
    </location>
</feature>
<dbReference type="PANTHER" id="PTHR46387">
    <property type="entry name" value="POLYNUCLEOTIDYL TRANSFERASE, RIBONUCLEASE H-LIKE SUPERFAMILY PROTEIN"/>
    <property type="match status" value="1"/>
</dbReference>
<dbReference type="GeneID" id="55822031"/>
<dbReference type="KEGG" id="mzi:HWN40_10110"/>
<gene>
    <name evidence="3" type="ORF">HWN40_10110</name>
</gene>
<dbReference type="SUPFAM" id="SSF53098">
    <property type="entry name" value="Ribonuclease H-like"/>
    <property type="match status" value="1"/>
</dbReference>
<dbReference type="InterPro" id="IPR002156">
    <property type="entry name" value="RNaseH_domain"/>
</dbReference>
<protein>
    <submittedName>
        <fullName evidence="3">Ribonuclease HI family protein</fullName>
    </submittedName>
</protein>
<dbReference type="PANTHER" id="PTHR46387:SF2">
    <property type="entry name" value="RIBONUCLEASE HI"/>
    <property type="match status" value="1"/>
</dbReference>
<evidence type="ECO:0000313" key="3">
    <source>
        <dbReference type="EMBL" id="QLC50561.1"/>
    </source>
</evidence>
<dbReference type="Proteomes" id="UP000509594">
    <property type="component" value="Chromosome"/>
</dbReference>
<dbReference type="GO" id="GO:0004523">
    <property type="term" value="F:RNA-DNA hybrid ribonuclease activity"/>
    <property type="evidence" value="ECO:0007669"/>
    <property type="project" value="InterPro"/>
</dbReference>
<feature type="domain" description="RNase H type-1" evidence="2">
    <location>
        <begin position="26"/>
        <end position="152"/>
    </location>
</feature>
<dbReference type="OrthoDB" id="52651at2157"/>
<dbReference type="CDD" id="cd09279">
    <property type="entry name" value="RNase_HI_like"/>
    <property type="match status" value="1"/>
</dbReference>
<dbReference type="Pfam" id="PF13456">
    <property type="entry name" value="RVT_3"/>
    <property type="match status" value="1"/>
</dbReference>
<feature type="compositionally biased region" description="Basic residues" evidence="1">
    <location>
        <begin position="272"/>
        <end position="287"/>
    </location>
</feature>
<sequence>MQGITSCVRLKTIEIISTRDMDLITFDGSCSPNPGGCMGVGWVVTLNNSSYSILGNDRLDKSNSNNALFAEYIALKKGMLEYVKADGQGPLTVIGDSQTVIYQMRGIYPIENHHIKAIYEDISSIIKQYELDIHFRWVPRIQNQRADRLSKSKQKVRIEYPNDRKCIMDIEIAPISNNLRRKISAMNSTPFPSAKMYKRLHPGSKDLLSGMELYELQKMAGREATAKAALEFAGKTDKMKHLQAQALRWMLRGLAVDLAIHKVRFDVENKKAPKKSSKKKKMKKKNTSKSSGGRSKYYVNRKTFAF</sequence>
<dbReference type="EMBL" id="CP058215">
    <property type="protein sequence ID" value="QLC50561.1"/>
    <property type="molecule type" value="Genomic_DNA"/>
</dbReference>
<dbReference type="InterPro" id="IPR012337">
    <property type="entry name" value="RNaseH-like_sf"/>
</dbReference>